<dbReference type="InterPro" id="IPR000182">
    <property type="entry name" value="GNAT_dom"/>
</dbReference>
<comment type="caution">
    <text evidence="2">The sequence shown here is derived from an EMBL/GenBank/DDBJ whole genome shotgun (WGS) entry which is preliminary data.</text>
</comment>
<reference evidence="2" key="1">
    <citation type="submission" date="2019-08" db="EMBL/GenBank/DDBJ databases">
        <authorList>
            <person name="Kucharzyk K."/>
            <person name="Murdoch R.W."/>
            <person name="Higgins S."/>
            <person name="Loffler F."/>
        </authorList>
    </citation>
    <scope>NUCLEOTIDE SEQUENCE</scope>
</reference>
<accession>A0A644TCN7</accession>
<dbReference type="PROSITE" id="PS51186">
    <property type="entry name" value="GNAT"/>
    <property type="match status" value="1"/>
</dbReference>
<organism evidence="2">
    <name type="scientific">bioreactor metagenome</name>
    <dbReference type="NCBI Taxonomy" id="1076179"/>
    <lineage>
        <taxon>unclassified sequences</taxon>
        <taxon>metagenomes</taxon>
        <taxon>ecological metagenomes</taxon>
    </lineage>
</organism>
<dbReference type="GO" id="GO:0016747">
    <property type="term" value="F:acyltransferase activity, transferring groups other than amino-acyl groups"/>
    <property type="evidence" value="ECO:0007669"/>
    <property type="project" value="InterPro"/>
</dbReference>
<dbReference type="EMBL" id="VSSQ01000025">
    <property type="protein sequence ID" value="MPL64668.1"/>
    <property type="molecule type" value="Genomic_DNA"/>
</dbReference>
<proteinExistence type="predicted"/>
<gene>
    <name evidence="2" type="ORF">SDC9_10325</name>
</gene>
<evidence type="ECO:0000313" key="2">
    <source>
        <dbReference type="EMBL" id="MPL64668.1"/>
    </source>
</evidence>
<dbReference type="CDD" id="cd04301">
    <property type="entry name" value="NAT_SF"/>
    <property type="match status" value="1"/>
</dbReference>
<dbReference type="AlphaFoldDB" id="A0A644TCN7"/>
<dbReference type="Pfam" id="PF00583">
    <property type="entry name" value="Acetyltransf_1"/>
    <property type="match status" value="1"/>
</dbReference>
<dbReference type="Gene3D" id="3.40.630.30">
    <property type="match status" value="1"/>
</dbReference>
<sequence>MIILRKETKADYRLVEKITREAFWNLYVPGCTEHYLAHVMREHKDFIPELSYVALKDDRMVGSIMYTASKLIDDEGGFVDTITFGPVSVLPEFQRLGIGSMLIWKTIDEARVRRDKAVIIYGHPKNYCKFGFKSSRDYNIASMDGRFPYSLLALELEKGVLGSAAWRYQESEVYNVDADKAEEFDKTFEYKEKRYQYSQEEFKMSRRAFIE</sequence>
<dbReference type="InterPro" id="IPR016181">
    <property type="entry name" value="Acyl_CoA_acyltransferase"/>
</dbReference>
<protein>
    <recommendedName>
        <fullName evidence="1">N-acetyltransferase domain-containing protein</fullName>
    </recommendedName>
</protein>
<dbReference type="SUPFAM" id="SSF55729">
    <property type="entry name" value="Acyl-CoA N-acyltransferases (Nat)"/>
    <property type="match status" value="1"/>
</dbReference>
<name>A0A644TCN7_9ZZZZ</name>
<evidence type="ECO:0000259" key="1">
    <source>
        <dbReference type="PROSITE" id="PS51186"/>
    </source>
</evidence>
<feature type="domain" description="N-acetyltransferase" evidence="1">
    <location>
        <begin position="2"/>
        <end position="154"/>
    </location>
</feature>